<keyword evidence="14" id="KW-1185">Reference proteome</keyword>
<evidence type="ECO:0000256" key="3">
    <source>
        <dbReference type="ARBA" id="ARBA00022679"/>
    </source>
</evidence>
<dbReference type="GO" id="GO:0006281">
    <property type="term" value="P:DNA repair"/>
    <property type="evidence" value="ECO:0007669"/>
    <property type="project" value="UniProtKB-KW"/>
</dbReference>
<dbReference type="Gene3D" id="1.10.10.60">
    <property type="entry name" value="Homeodomain-like"/>
    <property type="match status" value="1"/>
</dbReference>
<proteinExistence type="predicted"/>
<protein>
    <submittedName>
        <fullName evidence="13">Bifunctional DNA-binding transcriptional regulator/O6-methylguanine-DNA methyltransferase Ada</fullName>
    </submittedName>
</protein>
<dbReference type="SUPFAM" id="SSF53155">
    <property type="entry name" value="Methylated DNA-protein cysteine methyltransferase domain"/>
    <property type="match status" value="1"/>
</dbReference>
<keyword evidence="11" id="KW-0479">Metal-binding</keyword>
<dbReference type="PROSITE" id="PS01124">
    <property type="entry name" value="HTH_ARAC_FAMILY_2"/>
    <property type="match status" value="1"/>
</dbReference>
<dbReference type="InterPro" id="IPR014048">
    <property type="entry name" value="MethylDNA_cys_MeTrfase_DNA-bd"/>
</dbReference>
<evidence type="ECO:0000256" key="2">
    <source>
        <dbReference type="ARBA" id="ARBA00022603"/>
    </source>
</evidence>
<dbReference type="FunFam" id="1.10.10.10:FF:000410">
    <property type="entry name" value="ADA regulatory protein, putative"/>
    <property type="match status" value="1"/>
</dbReference>
<dbReference type="SUPFAM" id="SSF46767">
    <property type="entry name" value="Methylated DNA-protein cysteine methyltransferase, C-terminal domain"/>
    <property type="match status" value="1"/>
</dbReference>
<comment type="caution">
    <text evidence="13">The sequence shown here is derived from an EMBL/GenBank/DDBJ whole genome shotgun (WGS) entry which is preliminary data.</text>
</comment>
<dbReference type="InterPro" id="IPR035451">
    <property type="entry name" value="Ada-like_dom_sf"/>
</dbReference>
<dbReference type="GO" id="GO:0003700">
    <property type="term" value="F:DNA-binding transcription factor activity"/>
    <property type="evidence" value="ECO:0007669"/>
    <property type="project" value="InterPro"/>
</dbReference>
<keyword evidence="6" id="KW-0010">Activator</keyword>
<reference evidence="13 14" key="1">
    <citation type="submission" date="2019-04" db="EMBL/GenBank/DDBJ databases">
        <title>Lampropedia sp YIM MLB12 draf genome.</title>
        <authorList>
            <person name="Wang Y.-X."/>
        </authorList>
    </citation>
    <scope>NUCLEOTIDE SEQUENCE [LARGE SCALE GENOMIC DNA]</scope>
    <source>
        <strain evidence="13 14">YIM MLB12</strain>
    </source>
</reference>
<dbReference type="PIRSF" id="PIRSF000409">
    <property type="entry name" value="Ada"/>
    <property type="match status" value="1"/>
</dbReference>
<dbReference type="Gene3D" id="3.30.160.70">
    <property type="entry name" value="Methylated DNA-protein cysteine methyltransferase domain"/>
    <property type="match status" value="1"/>
</dbReference>
<dbReference type="SMART" id="SM00342">
    <property type="entry name" value="HTH_ARAC"/>
    <property type="match status" value="1"/>
</dbReference>
<keyword evidence="13" id="KW-0238">DNA-binding</keyword>
<evidence type="ECO:0000256" key="8">
    <source>
        <dbReference type="ARBA" id="ARBA00023204"/>
    </source>
</evidence>
<evidence type="ECO:0000256" key="7">
    <source>
        <dbReference type="ARBA" id="ARBA00023163"/>
    </source>
</evidence>
<dbReference type="InterPro" id="IPR016221">
    <property type="entry name" value="Bifunct_regulatory_prot_Ada"/>
</dbReference>
<evidence type="ECO:0000256" key="9">
    <source>
        <dbReference type="ARBA" id="ARBA00049348"/>
    </source>
</evidence>
<evidence type="ECO:0000256" key="10">
    <source>
        <dbReference type="PIRSR" id="PIRSR000409-1"/>
    </source>
</evidence>
<dbReference type="InterPro" id="IPR036631">
    <property type="entry name" value="MGMT_N_sf"/>
</dbReference>
<dbReference type="GO" id="GO:0032259">
    <property type="term" value="P:methylation"/>
    <property type="evidence" value="ECO:0007669"/>
    <property type="project" value="UniProtKB-KW"/>
</dbReference>
<dbReference type="InterPro" id="IPR018060">
    <property type="entry name" value="HTH_AraC"/>
</dbReference>
<dbReference type="SUPFAM" id="SSF46689">
    <property type="entry name" value="Homeodomain-like"/>
    <property type="match status" value="1"/>
</dbReference>
<dbReference type="Gene3D" id="1.10.10.10">
    <property type="entry name" value="Winged helix-like DNA-binding domain superfamily/Winged helix DNA-binding domain"/>
    <property type="match status" value="1"/>
</dbReference>
<dbReference type="Gene3D" id="3.40.10.10">
    <property type="entry name" value="DNA Methylphosphotriester Repair Domain"/>
    <property type="match status" value="1"/>
</dbReference>
<dbReference type="AlphaFoldDB" id="A0A4S5BU73"/>
<keyword evidence="4" id="KW-0227">DNA damage</keyword>
<dbReference type="InterPro" id="IPR001497">
    <property type="entry name" value="MethylDNA_cys_MeTrfase_AS"/>
</dbReference>
<gene>
    <name evidence="13" type="primary">ada</name>
    <name evidence="13" type="ORF">E8K88_00865</name>
</gene>
<dbReference type="PROSITE" id="PS00374">
    <property type="entry name" value="MGMT"/>
    <property type="match status" value="1"/>
</dbReference>
<accession>A0A4S5BU73</accession>
<keyword evidence="3 13" id="KW-0808">Transferase</keyword>
<keyword evidence="5" id="KW-0805">Transcription regulation</keyword>
<dbReference type="OrthoDB" id="9802228at2"/>
<keyword evidence="8" id="KW-0234">DNA repair</keyword>
<feature type="active site" description="Nucleophile; methyl group acceptor from either O6-methylguanine or O4-methylthymine" evidence="10">
    <location>
        <position position="328"/>
    </location>
</feature>
<evidence type="ECO:0000256" key="4">
    <source>
        <dbReference type="ARBA" id="ARBA00022763"/>
    </source>
</evidence>
<dbReference type="Pfam" id="PF12833">
    <property type="entry name" value="HTH_18"/>
    <property type="match status" value="1"/>
</dbReference>
<dbReference type="Pfam" id="PF02805">
    <property type="entry name" value="Ada_Zn_binding"/>
    <property type="match status" value="1"/>
</dbReference>
<evidence type="ECO:0000259" key="12">
    <source>
        <dbReference type="PROSITE" id="PS01124"/>
    </source>
</evidence>
<evidence type="ECO:0000313" key="13">
    <source>
        <dbReference type="EMBL" id="THJ36484.1"/>
    </source>
</evidence>
<dbReference type="CDD" id="cd06445">
    <property type="entry name" value="ATase"/>
    <property type="match status" value="1"/>
</dbReference>
<dbReference type="NCBIfam" id="TIGR00589">
    <property type="entry name" value="ogt"/>
    <property type="match status" value="1"/>
</dbReference>
<dbReference type="RefSeq" id="WP_136404743.1">
    <property type="nucleotide sequence ID" value="NZ_SSWX01000001.1"/>
</dbReference>
<dbReference type="GO" id="GO:0003908">
    <property type="term" value="F:methylated-DNA-[protein]-cysteine S-methyltransferase activity"/>
    <property type="evidence" value="ECO:0007669"/>
    <property type="project" value="UniProtKB-EC"/>
</dbReference>
<evidence type="ECO:0000256" key="1">
    <source>
        <dbReference type="ARBA" id="ARBA00001286"/>
    </source>
</evidence>
<dbReference type="InterPro" id="IPR004026">
    <property type="entry name" value="Ada_DNA_repair_Zn-bd"/>
</dbReference>
<keyword evidence="11" id="KW-0862">Zinc</keyword>
<dbReference type="PANTHER" id="PTHR10815">
    <property type="entry name" value="METHYLATED-DNA--PROTEIN-CYSTEINE METHYLTRANSFERASE"/>
    <property type="match status" value="1"/>
</dbReference>
<organism evidence="13 14">
    <name type="scientific">Lampropedia aestuarii</name>
    <dbReference type="NCBI Taxonomy" id="2562762"/>
    <lineage>
        <taxon>Bacteria</taxon>
        <taxon>Pseudomonadati</taxon>
        <taxon>Pseudomonadota</taxon>
        <taxon>Betaproteobacteria</taxon>
        <taxon>Burkholderiales</taxon>
        <taxon>Comamonadaceae</taxon>
        <taxon>Lampropedia</taxon>
    </lineage>
</organism>
<feature type="binding site" evidence="11">
    <location>
        <position position="43"/>
    </location>
    <ligand>
        <name>Zn(2+)</name>
        <dbReference type="ChEBI" id="CHEBI:29105"/>
    </ligand>
</feature>
<dbReference type="InterPro" id="IPR036388">
    <property type="entry name" value="WH-like_DNA-bd_sf"/>
</dbReference>
<comment type="cofactor">
    <cofactor evidence="11">
        <name>Zn(2+)</name>
        <dbReference type="ChEBI" id="CHEBI:29105"/>
    </cofactor>
    <text evidence="11">Binds 1 zinc ion per subunit.</text>
</comment>
<evidence type="ECO:0000256" key="6">
    <source>
        <dbReference type="ARBA" id="ARBA00023159"/>
    </source>
</evidence>
<dbReference type="GO" id="GO:0043565">
    <property type="term" value="F:sequence-specific DNA binding"/>
    <property type="evidence" value="ECO:0007669"/>
    <property type="project" value="InterPro"/>
</dbReference>
<feature type="active site" description="Nucleophile; methyl group acceptor from methylphosphotriester" evidence="10">
    <location>
        <position position="43"/>
    </location>
</feature>
<dbReference type="InterPro" id="IPR036217">
    <property type="entry name" value="MethylDNA_cys_MeTrfase_DNAb"/>
</dbReference>
<sequence>MPRAPSPIPSYDCDDARWAAVQSRDAQADGCFVYAVRTTGVYCRPSSSARLPKRENIEFFATEAQAQAAGYRPSRRALSDRTAAAAERAAIVAKACRQIELAQTPPALAELAQQAGMSAFHFHRIFKAQTGLTPKAYASAQRAQKLRTELQADSNSVTDAIYGAGFNSNSRFYATSQQVLGMRASDYRAGGLGAVIRFAVAASSLGAILVAQSQLGICSIVLGDDPERLVRDFQDQFPKAELIGGDADFEQLIAQVVGLIEAPGLGLNLPLDVRGTAFQQRVWQALREIPPGETASYAQVAERIGAPKAARAVAQACASNCLAVAIPCHRVVRSNGELSGYRWGIERKRELLRREAAAQPAPAT</sequence>
<comment type="catalytic activity">
    <reaction evidence="1">
        <text>a 4-O-methyl-thymidine in DNA + L-cysteinyl-[protein] = a thymidine in DNA + S-methyl-L-cysteinyl-[protein]</text>
        <dbReference type="Rhea" id="RHEA:53428"/>
        <dbReference type="Rhea" id="RHEA-COMP:10131"/>
        <dbReference type="Rhea" id="RHEA-COMP:10132"/>
        <dbReference type="Rhea" id="RHEA-COMP:13555"/>
        <dbReference type="Rhea" id="RHEA-COMP:13556"/>
        <dbReference type="ChEBI" id="CHEBI:29950"/>
        <dbReference type="ChEBI" id="CHEBI:82612"/>
        <dbReference type="ChEBI" id="CHEBI:137386"/>
        <dbReference type="ChEBI" id="CHEBI:137387"/>
        <dbReference type="EC" id="2.1.1.63"/>
    </reaction>
</comment>
<dbReference type="GO" id="GO:0008270">
    <property type="term" value="F:zinc ion binding"/>
    <property type="evidence" value="ECO:0007669"/>
    <property type="project" value="InterPro"/>
</dbReference>
<evidence type="ECO:0000256" key="5">
    <source>
        <dbReference type="ARBA" id="ARBA00023015"/>
    </source>
</evidence>
<keyword evidence="2 13" id="KW-0489">Methyltransferase</keyword>
<feature type="domain" description="HTH araC/xylS-type" evidence="12">
    <location>
        <begin position="100"/>
        <end position="190"/>
    </location>
</feature>
<dbReference type="InterPro" id="IPR009057">
    <property type="entry name" value="Homeodomain-like_sf"/>
</dbReference>
<name>A0A4S5BU73_9BURK</name>
<dbReference type="PANTHER" id="PTHR10815:SF14">
    <property type="entry name" value="BIFUNCTIONAL TRANSCRIPTIONAL ACTIVATOR_DNA REPAIR ENZYME ADA"/>
    <property type="match status" value="1"/>
</dbReference>
<keyword evidence="7" id="KW-0804">Transcription</keyword>
<evidence type="ECO:0000313" key="14">
    <source>
        <dbReference type="Proteomes" id="UP000306236"/>
    </source>
</evidence>
<dbReference type="EMBL" id="SSWX01000001">
    <property type="protein sequence ID" value="THJ36484.1"/>
    <property type="molecule type" value="Genomic_DNA"/>
</dbReference>
<dbReference type="Proteomes" id="UP000306236">
    <property type="component" value="Unassembled WGS sequence"/>
</dbReference>
<evidence type="ECO:0000256" key="11">
    <source>
        <dbReference type="PIRSR" id="PIRSR000409-3"/>
    </source>
</evidence>
<comment type="catalytic activity">
    <reaction evidence="9">
        <text>a 6-O-methyl-2'-deoxyguanosine in DNA + L-cysteinyl-[protein] = S-methyl-L-cysteinyl-[protein] + a 2'-deoxyguanosine in DNA</text>
        <dbReference type="Rhea" id="RHEA:24000"/>
        <dbReference type="Rhea" id="RHEA-COMP:10131"/>
        <dbReference type="Rhea" id="RHEA-COMP:10132"/>
        <dbReference type="Rhea" id="RHEA-COMP:11367"/>
        <dbReference type="Rhea" id="RHEA-COMP:11368"/>
        <dbReference type="ChEBI" id="CHEBI:29950"/>
        <dbReference type="ChEBI" id="CHEBI:82612"/>
        <dbReference type="ChEBI" id="CHEBI:85445"/>
        <dbReference type="ChEBI" id="CHEBI:85448"/>
        <dbReference type="EC" id="2.1.1.63"/>
    </reaction>
</comment>
<dbReference type="Pfam" id="PF01035">
    <property type="entry name" value="DNA_binding_1"/>
    <property type="match status" value="1"/>
</dbReference>
<dbReference type="SUPFAM" id="SSF57884">
    <property type="entry name" value="Ada DNA repair protein, N-terminal domain (N-Ada 10)"/>
    <property type="match status" value="1"/>
</dbReference>
<dbReference type="NCBIfam" id="NF011964">
    <property type="entry name" value="PRK15435.1"/>
    <property type="match status" value="1"/>
</dbReference>